<dbReference type="AlphaFoldDB" id="A0AAW5B5M0"/>
<evidence type="ECO:0000313" key="1">
    <source>
        <dbReference type="EMBL" id="MCG3419308.1"/>
    </source>
</evidence>
<keyword evidence="2" id="KW-1185">Reference proteome</keyword>
<dbReference type="InterPro" id="IPR010315">
    <property type="entry name" value="DUF915_hydro-like"/>
</dbReference>
<evidence type="ECO:0000313" key="2">
    <source>
        <dbReference type="Proteomes" id="UP001199631"/>
    </source>
</evidence>
<accession>A0AAW5B5M0</accession>
<dbReference type="InterPro" id="IPR029058">
    <property type="entry name" value="AB_hydrolase_fold"/>
</dbReference>
<dbReference type="SUPFAM" id="SSF53474">
    <property type="entry name" value="alpha/beta-Hydrolases"/>
    <property type="match status" value="1"/>
</dbReference>
<dbReference type="GO" id="GO:0016787">
    <property type="term" value="F:hydrolase activity"/>
    <property type="evidence" value="ECO:0007669"/>
    <property type="project" value="UniProtKB-KW"/>
</dbReference>
<proteinExistence type="predicted"/>
<name>A0AAW5B5M0_9BACI</name>
<dbReference type="Gene3D" id="3.40.50.1820">
    <property type="entry name" value="alpha/beta hydrolase"/>
    <property type="match status" value="1"/>
</dbReference>
<reference evidence="1 2" key="1">
    <citation type="journal article" date="2022" name="Evol. Bioinform. Online">
        <title>Draft Genome Sequence of Oceanobacillus jordanicus Strain GSFE11, a Halotolerant Plant Growth-Promoting Bacterial Endophyte Isolated From the Jordan Valley.</title>
        <authorList>
            <person name="Alhindi T."/>
            <person name="Albdaiwi R."/>
        </authorList>
    </citation>
    <scope>NUCLEOTIDE SEQUENCE [LARGE SCALE GENOMIC DNA]</scope>
    <source>
        <strain evidence="1 2">GSFE11</strain>
    </source>
</reference>
<dbReference type="RefSeq" id="WP_238019515.1">
    <property type="nucleotide sequence ID" value="NZ_JAIFZM010000006.1"/>
</dbReference>
<dbReference type="Pfam" id="PF06028">
    <property type="entry name" value="DUF915"/>
    <property type="match status" value="1"/>
</dbReference>
<protein>
    <submittedName>
        <fullName evidence="1">Alpha/beta hydrolase</fullName>
    </submittedName>
</protein>
<organism evidence="1 2">
    <name type="scientific">Oceanobacillus jordanicus</name>
    <dbReference type="NCBI Taxonomy" id="2867266"/>
    <lineage>
        <taxon>Bacteria</taxon>
        <taxon>Bacillati</taxon>
        <taxon>Bacillota</taxon>
        <taxon>Bacilli</taxon>
        <taxon>Bacillales</taxon>
        <taxon>Bacillaceae</taxon>
        <taxon>Oceanobacillus</taxon>
    </lineage>
</organism>
<gene>
    <name evidence="1" type="ORF">K3T81_09100</name>
</gene>
<dbReference type="Proteomes" id="UP001199631">
    <property type="component" value="Unassembled WGS sequence"/>
</dbReference>
<dbReference type="EMBL" id="JAIFZM010000006">
    <property type="protein sequence ID" value="MCG3419308.1"/>
    <property type="molecule type" value="Genomic_DNA"/>
</dbReference>
<keyword evidence="1" id="KW-0378">Hydrolase</keyword>
<sequence>MNRKNITRLTVGFIVLLGMISLGYQSERKPDISTTKPTVFLHGYKGTFNSFGFMLDRFEDKYNWGNRALIYYVSAKGEISTRNLSKGRSEPPLVQVVFEDNRAGFTQSAAWFASVLKHMKQHYYVENVNLVGHSMGGIVSLEFLKQYNDKELYPKVDKFVAIASPFDGVYSEGYFQVNHGPAATDLIPGSAALEMLRERPFPEDISVLSIGSTGDKVAVPESLKSLRQIIPKEQLEEIVIEDKSLGHSGLHENQQVDQLIHSFLWKDRVQKLKMK</sequence>
<comment type="caution">
    <text evidence="1">The sequence shown here is derived from an EMBL/GenBank/DDBJ whole genome shotgun (WGS) entry which is preliminary data.</text>
</comment>